<dbReference type="SUPFAM" id="SSF52047">
    <property type="entry name" value="RNI-like"/>
    <property type="match status" value="1"/>
</dbReference>
<proteinExistence type="predicted"/>
<gene>
    <name evidence="1" type="ORF">LCPAC404_03830</name>
</gene>
<evidence type="ECO:0000313" key="1">
    <source>
        <dbReference type="EMBL" id="QBK93679.1"/>
    </source>
</evidence>
<accession>A0A481ZFR5</accession>
<sequence>MIDYLPQDMFYLIISDFLEIKSIVCLKSTSSFFNNMIDHLMTQLRWCNFSDGYISNQMKLVSTNFCSLTNLNVRYYHDPSVGELIENTCRLNKHLKVLISNMFTENTITNLPKWCPNIETLGICCSILDEDESKVLMHHDNIVRPSFIMTTLCDLKNLTALEIGIIDPKYRVTDEFYDAIGNKNLKLLNILGYGLDMKQITKFSHLISFSYPYADRIIIPDDIYALPSNITNLNFGNSRVSLTSIFIIERTLPKLKSFSFGPAFIAEIDDIFNCYRNKNFMRELIFLAFNSSVRYREKMRWLHDQLTKIDRNWKVFDYKDRIIKHQIRTWCADDVDIARILLIK</sequence>
<dbReference type="EMBL" id="MK500603">
    <property type="protein sequence ID" value="QBK93679.1"/>
    <property type="molecule type" value="Genomic_DNA"/>
</dbReference>
<organism evidence="1">
    <name type="scientific">Pithovirus LCPAC404</name>
    <dbReference type="NCBI Taxonomy" id="2506597"/>
    <lineage>
        <taxon>Viruses</taxon>
        <taxon>Pithoviruses</taxon>
    </lineage>
</organism>
<dbReference type="InterPro" id="IPR032675">
    <property type="entry name" value="LRR_dom_sf"/>
</dbReference>
<protein>
    <recommendedName>
        <fullName evidence="2">F-box domain-containing protein</fullName>
    </recommendedName>
</protein>
<reference evidence="1" key="1">
    <citation type="journal article" date="2019" name="MBio">
        <title>Virus Genomes from Deep Sea Sediments Expand the Ocean Megavirome and Support Independent Origins of Viral Gigantism.</title>
        <authorList>
            <person name="Backstrom D."/>
            <person name="Yutin N."/>
            <person name="Jorgensen S.L."/>
            <person name="Dharamshi J."/>
            <person name="Homa F."/>
            <person name="Zaremba-Niedwiedzka K."/>
            <person name="Spang A."/>
            <person name="Wolf Y.I."/>
            <person name="Koonin E.V."/>
            <person name="Ettema T.J."/>
        </authorList>
    </citation>
    <scope>NUCLEOTIDE SEQUENCE</scope>
</reference>
<name>A0A481ZFR5_9VIRU</name>
<evidence type="ECO:0008006" key="2">
    <source>
        <dbReference type="Google" id="ProtNLM"/>
    </source>
</evidence>
<dbReference type="Gene3D" id="3.80.10.10">
    <property type="entry name" value="Ribonuclease Inhibitor"/>
    <property type="match status" value="1"/>
</dbReference>